<evidence type="ECO:0000256" key="6">
    <source>
        <dbReference type="ARBA" id="ARBA00022918"/>
    </source>
</evidence>
<protein>
    <recommendedName>
        <fullName evidence="7">Reverse transcriptase RNase H-like domain-containing protein</fullName>
    </recommendedName>
</protein>
<reference evidence="8 9" key="1">
    <citation type="submission" date="2020-09" db="EMBL/GenBank/DDBJ databases">
        <title>Draft genome of Gelidibacter salicanalis PAMC21136.</title>
        <authorList>
            <person name="Park H."/>
        </authorList>
    </citation>
    <scope>NUCLEOTIDE SEQUENCE [LARGE SCALE GENOMIC DNA]</scope>
    <source>
        <strain evidence="8 9">PAMC21136</strain>
    </source>
</reference>
<feature type="non-terminal residue" evidence="8">
    <location>
        <position position="1"/>
    </location>
</feature>
<dbReference type="AlphaFoldDB" id="A0A934NJT7"/>
<keyword evidence="3" id="KW-0540">Nuclease</keyword>
<dbReference type="SUPFAM" id="SSF56672">
    <property type="entry name" value="DNA/RNA polymerases"/>
    <property type="match status" value="1"/>
</dbReference>
<evidence type="ECO:0000313" key="8">
    <source>
        <dbReference type="EMBL" id="MBJ7883183.1"/>
    </source>
</evidence>
<evidence type="ECO:0000313" key="9">
    <source>
        <dbReference type="Proteomes" id="UP000662373"/>
    </source>
</evidence>
<keyword evidence="5" id="KW-0378">Hydrolase</keyword>
<name>A0A934NJT7_9FLAO</name>
<organism evidence="8 9">
    <name type="scientific">Gelidibacter salicanalis</name>
    <dbReference type="NCBI Taxonomy" id="291193"/>
    <lineage>
        <taxon>Bacteria</taxon>
        <taxon>Pseudomonadati</taxon>
        <taxon>Bacteroidota</taxon>
        <taxon>Flavobacteriia</taxon>
        <taxon>Flavobacteriales</taxon>
        <taxon>Flavobacteriaceae</taxon>
        <taxon>Gelidibacter</taxon>
    </lineage>
</organism>
<evidence type="ECO:0000256" key="4">
    <source>
        <dbReference type="ARBA" id="ARBA00022759"/>
    </source>
</evidence>
<dbReference type="InterPro" id="IPR043502">
    <property type="entry name" value="DNA/RNA_pol_sf"/>
</dbReference>
<dbReference type="InterPro" id="IPR041373">
    <property type="entry name" value="RT_RNaseH"/>
</dbReference>
<gene>
    <name evidence="8" type="ORF">JEM65_21420</name>
</gene>
<keyword evidence="1" id="KW-0808">Transferase</keyword>
<dbReference type="Proteomes" id="UP000662373">
    <property type="component" value="Unassembled WGS sequence"/>
</dbReference>
<feature type="domain" description="Reverse transcriptase RNase H-like" evidence="7">
    <location>
        <begin position="2"/>
        <end position="45"/>
    </location>
</feature>
<accession>A0A934NJT7</accession>
<dbReference type="GO" id="GO:0016787">
    <property type="term" value="F:hydrolase activity"/>
    <property type="evidence" value="ECO:0007669"/>
    <property type="project" value="UniProtKB-KW"/>
</dbReference>
<dbReference type="EMBL" id="JAEHJZ010000243">
    <property type="protein sequence ID" value="MBJ7883183.1"/>
    <property type="molecule type" value="Genomic_DNA"/>
</dbReference>
<evidence type="ECO:0000259" key="7">
    <source>
        <dbReference type="Pfam" id="PF17917"/>
    </source>
</evidence>
<dbReference type="GO" id="GO:0003964">
    <property type="term" value="F:RNA-directed DNA polymerase activity"/>
    <property type="evidence" value="ECO:0007669"/>
    <property type="project" value="UniProtKB-KW"/>
</dbReference>
<keyword evidence="9" id="KW-1185">Reference proteome</keyword>
<sequence>QLRSPETQYIAFDKELLAVYLSIRSFRSSLEGRNFVIFTDHKPLT</sequence>
<dbReference type="GO" id="GO:0004519">
    <property type="term" value="F:endonuclease activity"/>
    <property type="evidence" value="ECO:0007669"/>
    <property type="project" value="UniProtKB-KW"/>
</dbReference>
<keyword evidence="6" id="KW-0695">RNA-directed DNA polymerase</keyword>
<evidence type="ECO:0000256" key="2">
    <source>
        <dbReference type="ARBA" id="ARBA00022695"/>
    </source>
</evidence>
<dbReference type="Pfam" id="PF17917">
    <property type="entry name" value="RT_RNaseH"/>
    <property type="match status" value="1"/>
</dbReference>
<keyword evidence="2" id="KW-0548">Nucleotidyltransferase</keyword>
<proteinExistence type="predicted"/>
<evidence type="ECO:0000256" key="3">
    <source>
        <dbReference type="ARBA" id="ARBA00022722"/>
    </source>
</evidence>
<evidence type="ECO:0000256" key="5">
    <source>
        <dbReference type="ARBA" id="ARBA00022801"/>
    </source>
</evidence>
<evidence type="ECO:0000256" key="1">
    <source>
        <dbReference type="ARBA" id="ARBA00022679"/>
    </source>
</evidence>
<comment type="caution">
    <text evidence="8">The sequence shown here is derived from an EMBL/GenBank/DDBJ whole genome shotgun (WGS) entry which is preliminary data.</text>
</comment>
<keyword evidence="4" id="KW-0255">Endonuclease</keyword>